<sequence>MLTYLTRHLQVLFATLGDMRRTPTATINTVLIIAITLLLPCLLYIGIKSAQSLSQNWEGRPQISIFLNKDISDSTASALFQEIQLHPSIELAEFVTPEAALDEFRILSAKSSDISLDQELAFLGENPLPPSIVVMPDASSAGPTQLVALKEELALFDGIESIRLDLDWTNRFNAILGVFTRIAILLSGLLGVALILIVGNTIKLLIFNRRSEIEIIKLVGGTNTFVRRPFLYYGALFGLFGASITLGLLKLAGHLVSAPLAKLIELYDTAAMVYTLHSGEIATILIAGVVLGWLAARWSVAQHLRHIQPR</sequence>
<evidence type="ECO:0000256" key="10">
    <source>
        <dbReference type="ARBA" id="ARBA00023136"/>
    </source>
</evidence>
<dbReference type="Proteomes" id="UP000614811">
    <property type="component" value="Unassembled WGS sequence"/>
</dbReference>
<feature type="transmembrane region" description="Helical" evidence="13">
    <location>
        <begin position="272"/>
        <end position="296"/>
    </location>
</feature>
<evidence type="ECO:0000259" key="14">
    <source>
        <dbReference type="Pfam" id="PF02687"/>
    </source>
</evidence>
<keyword evidence="10 12" id="KW-0472">Membrane</keyword>
<evidence type="ECO:0000256" key="5">
    <source>
        <dbReference type="ARBA" id="ARBA00022475"/>
    </source>
</evidence>
<comment type="function">
    <text evidence="12">Part of the ABC transporter FtsEX involved in cellular division.</text>
</comment>
<dbReference type="Pfam" id="PF02687">
    <property type="entry name" value="FtsX"/>
    <property type="match status" value="1"/>
</dbReference>
<comment type="subunit">
    <text evidence="3">Forms a membrane-associated complex with FtsE.</text>
</comment>
<keyword evidence="11 12" id="KW-0131">Cell cycle</keyword>
<keyword evidence="17" id="KW-1185">Reference proteome</keyword>
<evidence type="ECO:0000256" key="3">
    <source>
        <dbReference type="ARBA" id="ARBA00011160"/>
    </source>
</evidence>
<comment type="caution">
    <text evidence="16">The sequence shown here is derived from an EMBL/GenBank/DDBJ whole genome shotgun (WGS) entry which is preliminary data.</text>
</comment>
<evidence type="ECO:0000256" key="12">
    <source>
        <dbReference type="PIRNR" id="PIRNR003097"/>
    </source>
</evidence>
<keyword evidence="7 12" id="KW-0132">Cell division</keyword>
<evidence type="ECO:0000256" key="4">
    <source>
        <dbReference type="ARBA" id="ARBA00021907"/>
    </source>
</evidence>
<proteinExistence type="inferred from homology"/>
<feature type="domain" description="ABC3 transporter permease C-terminal" evidence="14">
    <location>
        <begin position="185"/>
        <end position="306"/>
    </location>
</feature>
<evidence type="ECO:0000256" key="7">
    <source>
        <dbReference type="ARBA" id="ARBA00022618"/>
    </source>
</evidence>
<dbReference type="Gene3D" id="3.30.70.3040">
    <property type="match status" value="1"/>
</dbReference>
<feature type="domain" description="FtsX extracellular" evidence="15">
    <location>
        <begin position="62"/>
        <end position="162"/>
    </location>
</feature>
<feature type="transmembrane region" description="Helical" evidence="13">
    <location>
        <begin position="174"/>
        <end position="199"/>
    </location>
</feature>
<name>A0A918RTQ6_9GAMM</name>
<dbReference type="PANTHER" id="PTHR47755:SF1">
    <property type="entry name" value="CELL DIVISION PROTEIN FTSX"/>
    <property type="match status" value="1"/>
</dbReference>
<dbReference type="RefSeq" id="WP_189400389.1">
    <property type="nucleotide sequence ID" value="NZ_BMXA01000003.1"/>
</dbReference>
<dbReference type="GO" id="GO:0032153">
    <property type="term" value="C:cell division site"/>
    <property type="evidence" value="ECO:0007669"/>
    <property type="project" value="TreeGrafter"/>
</dbReference>
<organism evidence="16 17">
    <name type="scientific">Arenicella chitinivorans</name>
    <dbReference type="NCBI Taxonomy" id="1329800"/>
    <lineage>
        <taxon>Bacteria</taxon>
        <taxon>Pseudomonadati</taxon>
        <taxon>Pseudomonadota</taxon>
        <taxon>Gammaproteobacteria</taxon>
        <taxon>Arenicellales</taxon>
        <taxon>Arenicellaceae</taxon>
        <taxon>Arenicella</taxon>
    </lineage>
</organism>
<evidence type="ECO:0000313" key="16">
    <source>
        <dbReference type="EMBL" id="GHA10074.1"/>
    </source>
</evidence>
<reference evidence="16" key="1">
    <citation type="journal article" date="2014" name="Int. J. Syst. Evol. Microbiol.">
        <title>Complete genome sequence of Corynebacterium casei LMG S-19264T (=DSM 44701T), isolated from a smear-ripened cheese.</title>
        <authorList>
            <consortium name="US DOE Joint Genome Institute (JGI-PGF)"/>
            <person name="Walter F."/>
            <person name="Albersmeier A."/>
            <person name="Kalinowski J."/>
            <person name="Ruckert C."/>
        </authorList>
    </citation>
    <scope>NUCLEOTIDE SEQUENCE</scope>
    <source>
        <strain evidence="16">KCTC 12711</strain>
    </source>
</reference>
<evidence type="ECO:0000313" key="17">
    <source>
        <dbReference type="Proteomes" id="UP000614811"/>
    </source>
</evidence>
<evidence type="ECO:0000256" key="13">
    <source>
        <dbReference type="SAM" id="Phobius"/>
    </source>
</evidence>
<keyword evidence="6 12" id="KW-0997">Cell inner membrane</keyword>
<dbReference type="GO" id="GO:0005886">
    <property type="term" value="C:plasma membrane"/>
    <property type="evidence" value="ECO:0007669"/>
    <property type="project" value="UniProtKB-SubCell"/>
</dbReference>
<feature type="transmembrane region" description="Helical" evidence="13">
    <location>
        <begin position="25"/>
        <end position="47"/>
    </location>
</feature>
<evidence type="ECO:0000259" key="15">
    <source>
        <dbReference type="Pfam" id="PF18075"/>
    </source>
</evidence>
<dbReference type="EMBL" id="BMXA01000003">
    <property type="protein sequence ID" value="GHA10074.1"/>
    <property type="molecule type" value="Genomic_DNA"/>
</dbReference>
<gene>
    <name evidence="16" type="primary">ftsX</name>
    <name evidence="16" type="ORF">GCM10008090_19550</name>
</gene>
<evidence type="ECO:0000256" key="2">
    <source>
        <dbReference type="ARBA" id="ARBA00007379"/>
    </source>
</evidence>
<evidence type="ECO:0000256" key="6">
    <source>
        <dbReference type="ARBA" id="ARBA00022519"/>
    </source>
</evidence>
<reference evidence="16" key="2">
    <citation type="submission" date="2020-09" db="EMBL/GenBank/DDBJ databases">
        <authorList>
            <person name="Sun Q."/>
            <person name="Kim S."/>
        </authorList>
    </citation>
    <scope>NUCLEOTIDE SEQUENCE</scope>
    <source>
        <strain evidence="16">KCTC 12711</strain>
    </source>
</reference>
<feature type="transmembrane region" description="Helical" evidence="13">
    <location>
        <begin position="230"/>
        <end position="252"/>
    </location>
</feature>
<dbReference type="AlphaFoldDB" id="A0A918RTQ6"/>
<dbReference type="InterPro" id="IPR004513">
    <property type="entry name" value="FtsX"/>
</dbReference>
<keyword evidence="5 12" id="KW-1003">Cell membrane</keyword>
<dbReference type="PIRSF" id="PIRSF003097">
    <property type="entry name" value="FtsX"/>
    <property type="match status" value="1"/>
</dbReference>
<dbReference type="PANTHER" id="PTHR47755">
    <property type="entry name" value="CELL DIVISION PROTEIN FTSX"/>
    <property type="match status" value="1"/>
</dbReference>
<keyword evidence="8 13" id="KW-0812">Transmembrane</keyword>
<evidence type="ECO:0000256" key="8">
    <source>
        <dbReference type="ARBA" id="ARBA00022692"/>
    </source>
</evidence>
<dbReference type="GO" id="GO:0051301">
    <property type="term" value="P:cell division"/>
    <property type="evidence" value="ECO:0007669"/>
    <property type="project" value="UniProtKB-KW"/>
</dbReference>
<comment type="similarity">
    <text evidence="2 12">Belongs to the ABC-4 integral membrane protein family. FtsX subfamily.</text>
</comment>
<dbReference type="InterPro" id="IPR003838">
    <property type="entry name" value="ABC3_permease_C"/>
</dbReference>
<evidence type="ECO:0000256" key="9">
    <source>
        <dbReference type="ARBA" id="ARBA00022989"/>
    </source>
</evidence>
<dbReference type="InterPro" id="IPR047590">
    <property type="entry name" value="FtsX_proteobact-type"/>
</dbReference>
<dbReference type="Pfam" id="PF18075">
    <property type="entry name" value="FtsX_ECD"/>
    <property type="match status" value="1"/>
</dbReference>
<protein>
    <recommendedName>
        <fullName evidence="4 12">Cell division protein FtsX</fullName>
    </recommendedName>
</protein>
<evidence type="ECO:0000256" key="11">
    <source>
        <dbReference type="ARBA" id="ARBA00023306"/>
    </source>
</evidence>
<accession>A0A918RTQ6</accession>
<dbReference type="NCBIfam" id="TIGR00439">
    <property type="entry name" value="FtsX_Gneg"/>
    <property type="match status" value="1"/>
</dbReference>
<evidence type="ECO:0000256" key="1">
    <source>
        <dbReference type="ARBA" id="ARBA00004429"/>
    </source>
</evidence>
<keyword evidence="9 13" id="KW-1133">Transmembrane helix</keyword>
<dbReference type="InterPro" id="IPR040690">
    <property type="entry name" value="FtsX_ECD"/>
</dbReference>
<comment type="subcellular location">
    <subcellularLocation>
        <location evidence="1">Cell inner membrane</location>
        <topology evidence="1">Multi-pass membrane protein</topology>
    </subcellularLocation>
</comment>